<evidence type="ECO:0000313" key="2">
    <source>
        <dbReference type="EMBL" id="GIG23688.1"/>
    </source>
</evidence>
<evidence type="ECO:0000256" key="1">
    <source>
        <dbReference type="SAM" id="MobiDB-lite"/>
    </source>
</evidence>
<accession>A0A919P5M8</accession>
<name>A0A919P5M8_9CELL</name>
<proteinExistence type="predicted"/>
<reference evidence="2" key="1">
    <citation type="submission" date="2021-01" db="EMBL/GenBank/DDBJ databases">
        <title>Whole genome shotgun sequence of Cellulomonas chitinilytica NBRC 110799.</title>
        <authorList>
            <person name="Komaki H."/>
            <person name="Tamura T."/>
        </authorList>
    </citation>
    <scope>NUCLEOTIDE SEQUENCE</scope>
    <source>
        <strain evidence="2">NBRC 110799</strain>
    </source>
</reference>
<feature type="region of interest" description="Disordered" evidence="1">
    <location>
        <begin position="136"/>
        <end position="177"/>
    </location>
</feature>
<organism evidence="2 3">
    <name type="scientific">Cellulomonas chitinilytica</name>
    <dbReference type="NCBI Taxonomy" id="398759"/>
    <lineage>
        <taxon>Bacteria</taxon>
        <taxon>Bacillati</taxon>
        <taxon>Actinomycetota</taxon>
        <taxon>Actinomycetes</taxon>
        <taxon>Micrococcales</taxon>
        <taxon>Cellulomonadaceae</taxon>
        <taxon>Cellulomonas</taxon>
    </lineage>
</organism>
<feature type="compositionally biased region" description="Low complexity" evidence="1">
    <location>
        <begin position="146"/>
        <end position="166"/>
    </location>
</feature>
<dbReference type="EMBL" id="BONK01000022">
    <property type="protein sequence ID" value="GIG23688.1"/>
    <property type="molecule type" value="Genomic_DNA"/>
</dbReference>
<feature type="compositionally biased region" description="Polar residues" evidence="1">
    <location>
        <begin position="136"/>
        <end position="145"/>
    </location>
</feature>
<sequence>MPDATTPARKLGPIVAVHSGGGLVPGVGGVVRTTDGDDRWALISPWPPRLDGAEFDVAVWQDDVVEWHRPGEVFVYRPRGPASGSLCVVEVPPPVQFRDVPVLEPLAPRNSPDALIDEKIVAAGWDWGRLLGSTNQDQDFSPLQGSQPALPPSAASGPPPAATVAARSASRQTTVTAMARTSGSILSKLLLRE</sequence>
<dbReference type="AlphaFoldDB" id="A0A919P5M8"/>
<comment type="caution">
    <text evidence="2">The sequence shown here is derived from an EMBL/GenBank/DDBJ whole genome shotgun (WGS) entry which is preliminary data.</text>
</comment>
<protein>
    <submittedName>
        <fullName evidence="2">Uncharacterized protein</fullName>
    </submittedName>
</protein>
<keyword evidence="3" id="KW-1185">Reference proteome</keyword>
<gene>
    <name evidence="2" type="ORF">Cch01nite_44120</name>
</gene>
<dbReference type="Proteomes" id="UP000632740">
    <property type="component" value="Unassembled WGS sequence"/>
</dbReference>
<evidence type="ECO:0000313" key="3">
    <source>
        <dbReference type="Proteomes" id="UP000632740"/>
    </source>
</evidence>